<name>A0A515HHS2_9ZZZZ</name>
<gene>
    <name evidence="2" type="primary">danK</name>
    <name evidence="2" type="ORF">pTK9_00012</name>
</gene>
<keyword evidence="2" id="KW-0436">Ligase</keyword>
<accession>A0A515HHS2</accession>
<dbReference type="PANTHER" id="PTHR11895:SF7">
    <property type="entry name" value="GLUTAMYL-TRNA(GLN) AMIDOTRANSFERASE SUBUNIT A, MITOCHONDRIAL"/>
    <property type="match status" value="1"/>
</dbReference>
<sequence>MNAAHLSLAEHAARLRRRELTAVALIDTCAQHHARMEPRLNAYKTWDGARARSAAAAVDTLLDQGQDLGPLMGLPVSVKDLYGVPGLPVFAGSDEALPEAWQAAGPLVARLQRQLGIVVGKTHTVEFAFGGLGVNAHWGTPRNPWSPHEHRVPGGSSAGAGVSLVQGSALLALGTDTAGSVRVPASMTGQVGLKTTVGRWPVEGIVPLSSSLDTAGVLTRTVEDLAYAFAALDTESQGLPAPAPVRVQGLRVGVPTNHFWDDIDPSIAAAVEAAVQRLAQAGAQVVRFPLPHCEEAFDIFRRGGLAASELAAYLDQHFPHKVERLDPVVRDRVRWAEQVSSVEYLRRKAVLQRCGAGAARLFDDVDVLLTPTVPASPPRLADIGTVETYAPANMKAMRNTAISNLFGWCALTMPVGLDANRMPVGLQLMGPPRAEARLIGIRLASRPSSARATRCWARPTCHSRRAPPSTFPGGAPP</sequence>
<organism evidence="2">
    <name type="scientific">Sym plasmid</name>
    <dbReference type="NCBI Taxonomy" id="28430"/>
    <lineage>
        <taxon>other sequences</taxon>
        <taxon>plasmids</taxon>
    </lineage>
</organism>
<dbReference type="Gene3D" id="3.90.1300.10">
    <property type="entry name" value="Amidase signature (AS) domain"/>
    <property type="match status" value="1"/>
</dbReference>
<evidence type="ECO:0000313" key="2">
    <source>
        <dbReference type="EMBL" id="QDL88977.1"/>
    </source>
</evidence>
<feature type="domain" description="Amidase" evidence="1">
    <location>
        <begin position="25"/>
        <end position="438"/>
    </location>
</feature>
<protein>
    <submittedName>
        <fullName evidence="2">2-amino-5-chloromuconate deaminase</fullName>
        <ecNumber evidence="2">6.3.5.-</ecNumber>
    </submittedName>
</protein>
<evidence type="ECO:0000259" key="1">
    <source>
        <dbReference type="Pfam" id="PF01425"/>
    </source>
</evidence>
<dbReference type="EC" id="6.3.5.-" evidence="2"/>
<dbReference type="InterPro" id="IPR000120">
    <property type="entry name" value="Amidase"/>
</dbReference>
<dbReference type="InterPro" id="IPR036928">
    <property type="entry name" value="AS_sf"/>
</dbReference>
<dbReference type="SUPFAM" id="SSF75304">
    <property type="entry name" value="Amidase signature (AS) enzymes"/>
    <property type="match status" value="1"/>
</dbReference>
<dbReference type="GO" id="GO:0016874">
    <property type="term" value="F:ligase activity"/>
    <property type="evidence" value="ECO:0007669"/>
    <property type="project" value="UniProtKB-KW"/>
</dbReference>
<dbReference type="PANTHER" id="PTHR11895">
    <property type="entry name" value="TRANSAMIDASE"/>
    <property type="match status" value="1"/>
</dbReference>
<reference evidence="2" key="1">
    <citation type="submission" date="2018-05" db="EMBL/GenBank/DDBJ databases">
        <title>Plant species dependent abundance and diversity of IncP-1 plasmids in the rhizosphere - sequence analysis provides new insights into the role as efficient and dynamic means for rapid bacterial adaptation.</title>
        <authorList>
            <person name="Nour E."/>
            <person name="Shintani M."/>
            <person name="Elsayed T."/>
            <person name="Blau K."/>
            <person name="Jechalke S."/>
            <person name="Sproeer C."/>
            <person name="Bunk B."/>
            <person name="Overmann J."/>
            <person name="Smalla K."/>
        </authorList>
    </citation>
    <scope>NUCLEOTIDE SEQUENCE</scope>
    <source>
        <plasmid evidence="2">pTK9</plasmid>
    </source>
</reference>
<proteinExistence type="predicted"/>
<dbReference type="AlphaFoldDB" id="A0A515HHS2"/>
<geneLocation type="plasmid" evidence="2">
    <name>pTK9</name>
</geneLocation>
<dbReference type="Pfam" id="PF01425">
    <property type="entry name" value="Amidase"/>
    <property type="match status" value="1"/>
</dbReference>
<keyword evidence="2" id="KW-0614">Plasmid</keyword>
<dbReference type="EMBL" id="MH392233">
    <property type="protein sequence ID" value="QDL88977.1"/>
    <property type="molecule type" value="Genomic_DNA"/>
</dbReference>
<dbReference type="InterPro" id="IPR023631">
    <property type="entry name" value="Amidase_dom"/>
</dbReference>